<accession>A0A1I0H148</accession>
<evidence type="ECO:0000313" key="3">
    <source>
        <dbReference type="Proteomes" id="UP000199568"/>
    </source>
</evidence>
<keyword evidence="3" id="KW-1185">Reference proteome</keyword>
<evidence type="ECO:0000259" key="1">
    <source>
        <dbReference type="SMART" id="SM00790"/>
    </source>
</evidence>
<dbReference type="InterPro" id="IPR051919">
    <property type="entry name" value="W-dependent_AOR"/>
</dbReference>
<protein>
    <submittedName>
        <fullName evidence="2">Aldehyde ferredoxin oxidoreductase, N-terminal domain</fullName>
    </submittedName>
</protein>
<dbReference type="InterPro" id="IPR036503">
    <property type="entry name" value="Ald_Fedxn_OxRdtase_N_sf"/>
</dbReference>
<dbReference type="Gene3D" id="3.60.9.10">
    <property type="entry name" value="Aldehyde ferredoxin oxidoreductase, N-terminal domain"/>
    <property type="match status" value="1"/>
</dbReference>
<sequence length="180" mass="19939">MTGLLISGKSRVNVTTKRPLTNGIGSSEAGGFFPAHLKGNGYDAVVFRGKASTPVYLYVDGEKIEIRDAKRLWGKVTGETEKCIKEELEEEKLEIAQIWLAGENLVRYACIMNMSNHANGRNGTGAVMGSKNLKAVVVKKTKPIKPYDSEGFKSLTQNIKQRFEENPAEITIYFQPVLEK</sequence>
<feature type="domain" description="Aldehyde ferredoxin oxidoreductase N-terminal" evidence="1">
    <location>
        <begin position="1"/>
        <end position="142"/>
    </location>
</feature>
<reference evidence="2 3" key="1">
    <citation type="submission" date="2016-10" db="EMBL/GenBank/DDBJ databases">
        <authorList>
            <person name="de Groot N.N."/>
        </authorList>
    </citation>
    <scope>NUCLEOTIDE SEQUENCE [LARGE SCALE GENOMIC DNA]</scope>
    <source>
        <strain evidence="2 3">DSM 18979</strain>
    </source>
</reference>
<gene>
    <name evidence="2" type="ORF">SAMN05660297_03431</name>
</gene>
<proteinExistence type="predicted"/>
<dbReference type="STRING" id="426128.SAMN05660297_03431"/>
<dbReference type="Pfam" id="PF02730">
    <property type="entry name" value="AFOR_N"/>
    <property type="match status" value="1"/>
</dbReference>
<dbReference type="PANTHER" id="PTHR30038">
    <property type="entry name" value="ALDEHYDE FERREDOXIN OXIDOREDUCTASE"/>
    <property type="match status" value="1"/>
</dbReference>
<dbReference type="SUPFAM" id="SSF56228">
    <property type="entry name" value="Aldehyde ferredoxin oxidoreductase, N-terminal domain"/>
    <property type="match status" value="1"/>
</dbReference>
<dbReference type="SMART" id="SM00790">
    <property type="entry name" value="AFOR_N"/>
    <property type="match status" value="1"/>
</dbReference>
<dbReference type="RefSeq" id="WP_170834872.1">
    <property type="nucleotide sequence ID" value="NZ_FOHU01000029.1"/>
</dbReference>
<evidence type="ECO:0000313" key="2">
    <source>
        <dbReference type="EMBL" id="SET76526.1"/>
    </source>
</evidence>
<dbReference type="GO" id="GO:0016625">
    <property type="term" value="F:oxidoreductase activity, acting on the aldehyde or oxo group of donors, iron-sulfur protein as acceptor"/>
    <property type="evidence" value="ECO:0007669"/>
    <property type="project" value="InterPro"/>
</dbReference>
<dbReference type="PANTHER" id="PTHR30038:SF0">
    <property type="entry name" value="TUNGSTEN-CONTAINING ALDEHYDE FERREDOXIN OXIDOREDUCTASE"/>
    <property type="match status" value="1"/>
</dbReference>
<dbReference type="GO" id="GO:0051536">
    <property type="term" value="F:iron-sulfur cluster binding"/>
    <property type="evidence" value="ECO:0007669"/>
    <property type="project" value="InterPro"/>
</dbReference>
<dbReference type="AlphaFoldDB" id="A0A1I0H148"/>
<name>A0A1I0H148_9FIRM</name>
<dbReference type="Proteomes" id="UP000199568">
    <property type="component" value="Unassembled WGS sequence"/>
</dbReference>
<organism evidence="2 3">
    <name type="scientific">Natronincola peptidivorans</name>
    <dbReference type="NCBI Taxonomy" id="426128"/>
    <lineage>
        <taxon>Bacteria</taxon>
        <taxon>Bacillati</taxon>
        <taxon>Bacillota</taxon>
        <taxon>Clostridia</taxon>
        <taxon>Peptostreptococcales</taxon>
        <taxon>Natronincolaceae</taxon>
        <taxon>Natronincola</taxon>
    </lineage>
</organism>
<dbReference type="InterPro" id="IPR013983">
    <property type="entry name" value="Ald_Fedxn_OxRdtase_N"/>
</dbReference>
<dbReference type="EMBL" id="FOHU01000029">
    <property type="protein sequence ID" value="SET76526.1"/>
    <property type="molecule type" value="Genomic_DNA"/>
</dbReference>